<protein>
    <submittedName>
        <fullName evidence="1">Uncharacterized protein</fullName>
    </submittedName>
</protein>
<reference evidence="1 2" key="1">
    <citation type="submission" date="2020-07" db="EMBL/GenBank/DDBJ databases">
        <title>Comparative genomics of pyrophilous fungi reveals a link between fire events and developmental genes.</title>
        <authorList>
            <consortium name="DOE Joint Genome Institute"/>
            <person name="Steindorff A.S."/>
            <person name="Carver A."/>
            <person name="Calhoun S."/>
            <person name="Stillman K."/>
            <person name="Liu H."/>
            <person name="Lipzen A."/>
            <person name="Pangilinan J."/>
            <person name="Labutti K."/>
            <person name="Bruns T.D."/>
            <person name="Grigoriev I.V."/>
        </authorList>
    </citation>
    <scope>NUCLEOTIDE SEQUENCE [LARGE SCALE GENOMIC DNA]</scope>
    <source>
        <strain evidence="1 2">CBS 144469</strain>
    </source>
</reference>
<gene>
    <name evidence="1" type="ORF">DFP72DRAFT_161895</name>
</gene>
<accession>A0A8H6I7L3</accession>
<dbReference type="Proteomes" id="UP000521943">
    <property type="component" value="Unassembled WGS sequence"/>
</dbReference>
<keyword evidence="2" id="KW-1185">Reference proteome</keyword>
<evidence type="ECO:0000313" key="2">
    <source>
        <dbReference type="Proteomes" id="UP000521943"/>
    </source>
</evidence>
<proteinExistence type="predicted"/>
<dbReference type="EMBL" id="JACGCI010000017">
    <property type="protein sequence ID" value="KAF6758821.1"/>
    <property type="molecule type" value="Genomic_DNA"/>
</dbReference>
<comment type="caution">
    <text evidence="1">The sequence shown here is derived from an EMBL/GenBank/DDBJ whole genome shotgun (WGS) entry which is preliminary data.</text>
</comment>
<organism evidence="1 2">
    <name type="scientific">Ephemerocybe angulata</name>
    <dbReference type="NCBI Taxonomy" id="980116"/>
    <lineage>
        <taxon>Eukaryota</taxon>
        <taxon>Fungi</taxon>
        <taxon>Dikarya</taxon>
        <taxon>Basidiomycota</taxon>
        <taxon>Agaricomycotina</taxon>
        <taxon>Agaricomycetes</taxon>
        <taxon>Agaricomycetidae</taxon>
        <taxon>Agaricales</taxon>
        <taxon>Agaricineae</taxon>
        <taxon>Psathyrellaceae</taxon>
        <taxon>Ephemerocybe</taxon>
    </lineage>
</organism>
<name>A0A8H6I7L3_9AGAR</name>
<dbReference type="AlphaFoldDB" id="A0A8H6I7L3"/>
<sequence>MRTLIHIHLFLGLAPIPPQPVRYSTPGFSAGTDAFRINLRPLLLLILRFGQKSASYLAHIPKSGVLDLRSHSMAPGCKTLSNDSQSPVCDCHHRAPRDRTSLRWFSNHESRENSARGLS</sequence>
<evidence type="ECO:0000313" key="1">
    <source>
        <dbReference type="EMBL" id="KAF6758821.1"/>
    </source>
</evidence>